<protein>
    <recommendedName>
        <fullName evidence="4">Aminoglycoside phosphotransferase domain-containing protein</fullName>
    </recommendedName>
</protein>
<evidence type="ECO:0008006" key="4">
    <source>
        <dbReference type="Google" id="ProtNLM"/>
    </source>
</evidence>
<evidence type="ECO:0000256" key="1">
    <source>
        <dbReference type="SAM" id="MobiDB-lite"/>
    </source>
</evidence>
<dbReference type="Proteomes" id="UP000294003">
    <property type="component" value="Unassembled WGS sequence"/>
</dbReference>
<dbReference type="EMBL" id="QJNS01000061">
    <property type="protein sequence ID" value="RYO90144.1"/>
    <property type="molecule type" value="Genomic_DNA"/>
</dbReference>
<sequence length="606" mass="66728">MPRIPFLIPDILSSPSSEDGDRGEGDDRHYVARARGNRRPELAALDLRGIHAPDVAFVLGLSWRVRGCTSDVDLVGGLDIRRVTCHSTLLPTVQQPNNSSDREQQPPHRQRHRDFAAILAQIDTAAFAALALQTLKQRRGPSYYAPLPHVGEPVFGSAHVLCPVSFDDRRRTRWIVKVPLTGTPDVWDELGADSLRGEELVLRMLGALGRRGGGSRGRGAEKGEGRFPAPQPIRVDPGVHNALHAPYFIMEFVEGVQLDEYWFAGTDTIVGDQAYSVEHIKLRRLRVLHSLARAMLRLRYGNGGSPRHQRGHLARTPRRRGTRAPPRRLSHGLPVVRPLRRPRYGGRAHTGLRGRLTARRPGRSLHGPAGSAPARDGGRAGRGRAPAAADRDAAGARATRGAAEGEGKGAGTAPFAIAHPDLQLRHVIVSEDGDLKAIVGWDGVRAVPRSVCNEALPRWLVRDFNPFVYGWRPTAAAAGLVAASDAPGEAGRSGSCPDDPPWVLAELRDASRRRRGDYRRDVDATRQSLLALLLDEAANDPKSRSAVLRRVLEKCSTRFEEPLDYDYFVDVLGRGERLDRRKVECLRRNFRELAETGSVRDRSPLP</sequence>
<evidence type="ECO:0000313" key="2">
    <source>
        <dbReference type="EMBL" id="RYO90144.1"/>
    </source>
</evidence>
<dbReference type="PANTHER" id="PTHR21310">
    <property type="entry name" value="AMINOGLYCOSIDE PHOSPHOTRANSFERASE-RELATED-RELATED"/>
    <property type="match status" value="1"/>
</dbReference>
<organism evidence="2 3">
    <name type="scientific">Monosporascus cannonballus</name>
    <dbReference type="NCBI Taxonomy" id="155416"/>
    <lineage>
        <taxon>Eukaryota</taxon>
        <taxon>Fungi</taxon>
        <taxon>Dikarya</taxon>
        <taxon>Ascomycota</taxon>
        <taxon>Pezizomycotina</taxon>
        <taxon>Sordariomycetes</taxon>
        <taxon>Xylariomycetidae</taxon>
        <taxon>Xylariales</taxon>
        <taxon>Xylariales incertae sedis</taxon>
        <taxon>Monosporascus</taxon>
    </lineage>
</organism>
<gene>
    <name evidence="2" type="ORF">DL762_002869</name>
</gene>
<proteinExistence type="predicted"/>
<keyword evidence="3" id="KW-1185">Reference proteome</keyword>
<comment type="caution">
    <text evidence="2">The sequence shown here is derived from an EMBL/GenBank/DDBJ whole genome shotgun (WGS) entry which is preliminary data.</text>
</comment>
<reference evidence="2 3" key="1">
    <citation type="submission" date="2018-06" db="EMBL/GenBank/DDBJ databases">
        <title>Complete Genomes of Monosporascus.</title>
        <authorList>
            <person name="Robinson A.J."/>
            <person name="Natvig D.O."/>
        </authorList>
    </citation>
    <scope>NUCLEOTIDE SEQUENCE [LARGE SCALE GENOMIC DNA]</scope>
    <source>
        <strain evidence="2 3">CBS 609.92</strain>
    </source>
</reference>
<evidence type="ECO:0000313" key="3">
    <source>
        <dbReference type="Proteomes" id="UP000294003"/>
    </source>
</evidence>
<name>A0ABY0HCC4_9PEZI</name>
<feature type="compositionally biased region" description="Basic residues" evidence="1">
    <location>
        <begin position="307"/>
        <end position="330"/>
    </location>
</feature>
<feature type="region of interest" description="Disordered" evidence="1">
    <location>
        <begin position="212"/>
        <end position="233"/>
    </location>
</feature>
<feature type="compositionally biased region" description="Basic residues" evidence="1">
    <location>
        <begin position="338"/>
        <end position="363"/>
    </location>
</feature>
<feature type="region of interest" description="Disordered" evidence="1">
    <location>
        <begin position="91"/>
        <end position="111"/>
    </location>
</feature>
<dbReference type="PANTHER" id="PTHR21310:SF51">
    <property type="entry name" value="AMINOGLYCOSIDE PHOSPHOTRANSFERASE DOMAIN-CONTAINING PROTEIN"/>
    <property type="match status" value="1"/>
</dbReference>
<accession>A0ABY0HCC4</accession>
<dbReference type="InterPro" id="IPR051678">
    <property type="entry name" value="AGP_Transferase"/>
</dbReference>
<feature type="region of interest" description="Disordered" evidence="1">
    <location>
        <begin position="300"/>
        <end position="412"/>
    </location>
</feature>